<protein>
    <submittedName>
        <fullName evidence="2">Uncharacterized protein</fullName>
    </submittedName>
</protein>
<feature type="transmembrane region" description="Helical" evidence="1">
    <location>
        <begin position="69"/>
        <end position="92"/>
    </location>
</feature>
<gene>
    <name evidence="2" type="ORF">SAMN05660493_00376</name>
</gene>
<keyword evidence="1" id="KW-0812">Transmembrane</keyword>
<evidence type="ECO:0000313" key="3">
    <source>
        <dbReference type="Proteomes" id="UP000187261"/>
    </source>
</evidence>
<keyword evidence="1" id="KW-0472">Membrane</keyword>
<dbReference type="Proteomes" id="UP000187261">
    <property type="component" value="Unassembled WGS sequence"/>
</dbReference>
<evidence type="ECO:0000313" key="2">
    <source>
        <dbReference type="EMBL" id="SIT95721.1"/>
    </source>
</evidence>
<proteinExistence type="predicted"/>
<feature type="transmembrane region" description="Helical" evidence="1">
    <location>
        <begin position="15"/>
        <end position="32"/>
    </location>
</feature>
<feature type="transmembrane region" description="Helical" evidence="1">
    <location>
        <begin position="44"/>
        <end position="63"/>
    </location>
</feature>
<dbReference type="STRING" id="1121284.SAMN05660493_00376"/>
<keyword evidence="1" id="KW-1133">Transmembrane helix</keyword>
<dbReference type="EMBL" id="FTPU01000003">
    <property type="protein sequence ID" value="SIT95721.1"/>
    <property type="molecule type" value="Genomic_DNA"/>
</dbReference>
<name>A0A1U7PV70_9FLAO</name>
<keyword evidence="3" id="KW-1185">Reference proteome</keyword>
<sequence>MKQTPKNRLSQPSEFIKMMVIILVFVSVFLFSKKISEEQIIVNLIVLLILFFILQLVFVVMYKKGVRSGAFWLLILIILAGLAAGITIWYMLQPQQIIIH</sequence>
<reference evidence="3" key="1">
    <citation type="submission" date="2016-10" db="EMBL/GenBank/DDBJ databases">
        <authorList>
            <person name="Varghese N."/>
            <person name="Submissions S."/>
        </authorList>
    </citation>
    <scope>NUCLEOTIDE SEQUENCE [LARGE SCALE GENOMIC DNA]</scope>
    <source>
        <strain evidence="3">DSM 19482</strain>
    </source>
</reference>
<dbReference type="AlphaFoldDB" id="A0A1U7PV70"/>
<evidence type="ECO:0000256" key="1">
    <source>
        <dbReference type="SAM" id="Phobius"/>
    </source>
</evidence>
<organism evidence="2 3">
    <name type="scientific">Epilithonimonas bovis DSM 19482</name>
    <dbReference type="NCBI Taxonomy" id="1121284"/>
    <lineage>
        <taxon>Bacteria</taxon>
        <taxon>Pseudomonadati</taxon>
        <taxon>Bacteroidota</taxon>
        <taxon>Flavobacteriia</taxon>
        <taxon>Flavobacteriales</taxon>
        <taxon>Weeksellaceae</taxon>
        <taxon>Chryseobacterium group</taxon>
        <taxon>Epilithonimonas</taxon>
    </lineage>
</organism>
<accession>A0A1U7PV70</accession>